<dbReference type="EMBL" id="PNYB01000002">
    <property type="protein sequence ID" value="PMS27767.1"/>
    <property type="molecule type" value="Genomic_DNA"/>
</dbReference>
<dbReference type="PANTHER" id="PTHR43214">
    <property type="entry name" value="TWO-COMPONENT RESPONSE REGULATOR"/>
    <property type="match status" value="1"/>
</dbReference>
<dbReference type="SMART" id="SM00448">
    <property type="entry name" value="REC"/>
    <property type="match status" value="1"/>
</dbReference>
<sequence length="215" mass="23305">MIRVLLADDHAVMRECLLRILHAAQDFVVAGQAHDGVSALALTHDTPADVLVLDLTMPAGGGISLIERIRAASPQLRVLVLSMHTASHVMERAFKAGAAGYLTKECAGTELVAAVRKVAQGELYAGLGQAERQPQRLARLTELGRHDALTVRERDVLRRLATGATSRRIADELDLTPQTVSTHKKHILDKLGLENDAALIRYALRHGLADEPDDP</sequence>
<evidence type="ECO:0000313" key="7">
    <source>
        <dbReference type="Proteomes" id="UP000235347"/>
    </source>
</evidence>
<dbReference type="PROSITE" id="PS00622">
    <property type="entry name" value="HTH_LUXR_1"/>
    <property type="match status" value="1"/>
</dbReference>
<dbReference type="PROSITE" id="PS50043">
    <property type="entry name" value="HTH_LUXR_2"/>
    <property type="match status" value="1"/>
</dbReference>
<dbReference type="InterPro" id="IPR000792">
    <property type="entry name" value="Tscrpt_reg_LuxR_C"/>
</dbReference>
<accession>A0A2N7WEF4</accession>
<evidence type="ECO:0000256" key="3">
    <source>
        <dbReference type="PROSITE-ProRule" id="PRU00169"/>
    </source>
</evidence>
<dbReference type="GO" id="GO:0000160">
    <property type="term" value="P:phosphorelay signal transduction system"/>
    <property type="evidence" value="ECO:0007669"/>
    <property type="project" value="InterPro"/>
</dbReference>
<dbReference type="Pfam" id="PF00196">
    <property type="entry name" value="GerE"/>
    <property type="match status" value="1"/>
</dbReference>
<dbReference type="InterPro" id="IPR058245">
    <property type="entry name" value="NreC/VraR/RcsB-like_REC"/>
</dbReference>
<proteinExistence type="predicted"/>
<feature type="domain" description="Response regulatory" evidence="5">
    <location>
        <begin position="3"/>
        <end position="119"/>
    </location>
</feature>
<keyword evidence="1 3" id="KW-0597">Phosphoprotein</keyword>
<name>A0A2N7WEF4_9BURK</name>
<feature type="modified residue" description="4-aspartylphosphate" evidence="3">
    <location>
        <position position="54"/>
    </location>
</feature>
<feature type="domain" description="HTH luxR-type" evidence="4">
    <location>
        <begin position="142"/>
        <end position="207"/>
    </location>
</feature>
<evidence type="ECO:0000259" key="4">
    <source>
        <dbReference type="PROSITE" id="PS50043"/>
    </source>
</evidence>
<protein>
    <submittedName>
        <fullName evidence="6">DNA-binding response regulator</fullName>
    </submittedName>
</protein>
<dbReference type="SMART" id="SM00421">
    <property type="entry name" value="HTH_LUXR"/>
    <property type="match status" value="1"/>
</dbReference>
<dbReference type="PRINTS" id="PR00038">
    <property type="entry name" value="HTHLUXR"/>
</dbReference>
<evidence type="ECO:0000313" key="6">
    <source>
        <dbReference type="EMBL" id="PMS27767.1"/>
    </source>
</evidence>
<dbReference type="AlphaFoldDB" id="A0A2N7WEF4"/>
<dbReference type="CDD" id="cd17535">
    <property type="entry name" value="REC_NarL-like"/>
    <property type="match status" value="1"/>
</dbReference>
<dbReference type="Pfam" id="PF00072">
    <property type="entry name" value="Response_reg"/>
    <property type="match status" value="1"/>
</dbReference>
<dbReference type="Gene3D" id="3.40.50.2300">
    <property type="match status" value="1"/>
</dbReference>
<keyword evidence="7" id="KW-1185">Reference proteome</keyword>
<dbReference type="InterPro" id="IPR011006">
    <property type="entry name" value="CheY-like_superfamily"/>
</dbReference>
<dbReference type="SUPFAM" id="SSF52172">
    <property type="entry name" value="CheY-like"/>
    <property type="match status" value="1"/>
</dbReference>
<gene>
    <name evidence="6" type="ORF">C0Z19_03655</name>
</gene>
<reference evidence="6 7" key="1">
    <citation type="submission" date="2018-01" db="EMBL/GenBank/DDBJ databases">
        <title>Whole genome analyses suggest that Burkholderia sensu lato contains two further novel genera in the rhizoxinica-symbiotica group Mycetohabitans gen. nov., and Trinickia gen. nov.: implications for the evolution of diazotrophy and nodulation in the Burkholderiaceae.</title>
        <authorList>
            <person name="Estrada-de los Santos P."/>
            <person name="Palmer M."/>
            <person name="Chavez-Ramirez B."/>
            <person name="Beukes C."/>
            <person name="Steenkamp E.T."/>
            <person name="Hirsch A.M."/>
            <person name="Manyaka P."/>
            <person name="Maluk M."/>
            <person name="Lafos M."/>
            <person name="Crook M."/>
            <person name="Gross E."/>
            <person name="Simon M.F."/>
            <person name="Bueno dos Reis Junior F."/>
            <person name="Poole P.S."/>
            <person name="Venter S.N."/>
            <person name="James E.K."/>
        </authorList>
    </citation>
    <scope>NUCLEOTIDE SEQUENCE [LARGE SCALE GENOMIC DNA]</scope>
    <source>
        <strain evidence="6 7">GP25-8</strain>
    </source>
</reference>
<dbReference type="GO" id="GO:0006355">
    <property type="term" value="P:regulation of DNA-templated transcription"/>
    <property type="evidence" value="ECO:0007669"/>
    <property type="project" value="InterPro"/>
</dbReference>
<dbReference type="SUPFAM" id="SSF46894">
    <property type="entry name" value="C-terminal effector domain of the bipartite response regulators"/>
    <property type="match status" value="1"/>
</dbReference>
<evidence type="ECO:0000256" key="1">
    <source>
        <dbReference type="ARBA" id="ARBA00022553"/>
    </source>
</evidence>
<dbReference type="PANTHER" id="PTHR43214:SF43">
    <property type="entry name" value="TWO-COMPONENT RESPONSE REGULATOR"/>
    <property type="match status" value="1"/>
</dbReference>
<comment type="caution">
    <text evidence="6">The sequence shown here is derived from an EMBL/GenBank/DDBJ whole genome shotgun (WGS) entry which is preliminary data.</text>
</comment>
<evidence type="ECO:0000259" key="5">
    <source>
        <dbReference type="PROSITE" id="PS50110"/>
    </source>
</evidence>
<organism evidence="6 7">
    <name type="scientific">Trinickia soli</name>
    <dbReference type="NCBI Taxonomy" id="380675"/>
    <lineage>
        <taxon>Bacteria</taxon>
        <taxon>Pseudomonadati</taxon>
        <taxon>Pseudomonadota</taxon>
        <taxon>Betaproteobacteria</taxon>
        <taxon>Burkholderiales</taxon>
        <taxon>Burkholderiaceae</taxon>
        <taxon>Trinickia</taxon>
    </lineage>
</organism>
<dbReference type="PROSITE" id="PS50110">
    <property type="entry name" value="RESPONSE_REGULATORY"/>
    <property type="match status" value="1"/>
</dbReference>
<dbReference type="InterPro" id="IPR016032">
    <property type="entry name" value="Sig_transdc_resp-reg_C-effctor"/>
</dbReference>
<dbReference type="InterPro" id="IPR001789">
    <property type="entry name" value="Sig_transdc_resp-reg_receiver"/>
</dbReference>
<dbReference type="CDD" id="cd06170">
    <property type="entry name" value="LuxR_C_like"/>
    <property type="match status" value="1"/>
</dbReference>
<dbReference type="GO" id="GO:0003677">
    <property type="term" value="F:DNA binding"/>
    <property type="evidence" value="ECO:0007669"/>
    <property type="project" value="UniProtKB-KW"/>
</dbReference>
<evidence type="ECO:0000256" key="2">
    <source>
        <dbReference type="ARBA" id="ARBA00023125"/>
    </source>
</evidence>
<keyword evidence="2 6" id="KW-0238">DNA-binding</keyword>
<dbReference type="Proteomes" id="UP000235347">
    <property type="component" value="Unassembled WGS sequence"/>
</dbReference>
<dbReference type="InterPro" id="IPR039420">
    <property type="entry name" value="WalR-like"/>
</dbReference>
<dbReference type="RefSeq" id="WP_102608416.1">
    <property type="nucleotide sequence ID" value="NZ_CADIKD010000004.1"/>
</dbReference>